<comment type="caution">
    <text evidence="2">The sequence shown here is derived from an EMBL/GenBank/DDBJ whole genome shotgun (WGS) entry which is preliminary data.</text>
</comment>
<dbReference type="Proteomes" id="UP001501599">
    <property type="component" value="Unassembled WGS sequence"/>
</dbReference>
<organism evidence="2 3">
    <name type="scientific">Agrococcus versicolor</name>
    <dbReference type="NCBI Taxonomy" id="501482"/>
    <lineage>
        <taxon>Bacteria</taxon>
        <taxon>Bacillati</taxon>
        <taxon>Actinomycetota</taxon>
        <taxon>Actinomycetes</taxon>
        <taxon>Micrococcales</taxon>
        <taxon>Microbacteriaceae</taxon>
        <taxon>Agrococcus</taxon>
    </lineage>
</organism>
<accession>A0ABN3AKA9</accession>
<protein>
    <recommendedName>
        <fullName evidence="4">Transcriptional regulator, AbiEi antitoxin, Type IV TA system</fullName>
    </recommendedName>
</protein>
<reference evidence="2 3" key="1">
    <citation type="journal article" date="2019" name="Int. J. Syst. Evol. Microbiol.">
        <title>The Global Catalogue of Microorganisms (GCM) 10K type strain sequencing project: providing services to taxonomists for standard genome sequencing and annotation.</title>
        <authorList>
            <consortium name="The Broad Institute Genomics Platform"/>
            <consortium name="The Broad Institute Genome Sequencing Center for Infectious Disease"/>
            <person name="Wu L."/>
            <person name="Ma J."/>
        </authorList>
    </citation>
    <scope>NUCLEOTIDE SEQUENCE [LARGE SCALE GENOMIC DNA]</scope>
    <source>
        <strain evidence="2 3">JCM 16026</strain>
    </source>
</reference>
<evidence type="ECO:0000313" key="3">
    <source>
        <dbReference type="Proteomes" id="UP001501599"/>
    </source>
</evidence>
<dbReference type="EMBL" id="BAAAQT010000004">
    <property type="protein sequence ID" value="GAA2171478.1"/>
    <property type="molecule type" value="Genomic_DNA"/>
</dbReference>
<evidence type="ECO:0008006" key="4">
    <source>
        <dbReference type="Google" id="ProtNLM"/>
    </source>
</evidence>
<proteinExistence type="predicted"/>
<evidence type="ECO:0000313" key="2">
    <source>
        <dbReference type="EMBL" id="GAA2171478.1"/>
    </source>
</evidence>
<keyword evidence="3" id="KW-1185">Reference proteome</keyword>
<gene>
    <name evidence="2" type="ORF">GCM10009846_05490</name>
</gene>
<evidence type="ECO:0000256" key="1">
    <source>
        <dbReference type="SAM" id="MobiDB-lite"/>
    </source>
</evidence>
<sequence>MQQAHLGTLSGVRNAPRDATVGGSTGAARAQAVRSWRRRAREARILAGMDDRLELVHTQAVTPLGVVPSRARSLQRVRRGAYVDAAAHGDATPEARYLARIRAVALARPGIVMALESAAILHGLPIGLEPAYVFSTGDPSMSGARAGVRSSHLPIPPEHVAEVDGIRCSSVAWTLADLGRRRGPLEAVPAMDAALRDRFATSDDVEHALAAQSTRGRARARWSNAFANAGAESVGESRSRVAIALLGFPAPELQVVVRTTIGEVRADFGWRLDDGLLVGEFDGLVKYGTLAAAAGRSGTDALVAEKRREDALRRVARVCRWTWDDVLHPARLRAILLAAGLPHRDAVLPPGVRWRA</sequence>
<name>A0ABN3AKA9_9MICO</name>
<feature type="region of interest" description="Disordered" evidence="1">
    <location>
        <begin position="1"/>
        <end position="27"/>
    </location>
</feature>